<dbReference type="AlphaFoldDB" id="A0A3M7Q785"/>
<evidence type="ECO:0000313" key="2">
    <source>
        <dbReference type="Proteomes" id="UP000276133"/>
    </source>
</evidence>
<gene>
    <name evidence="1" type="ORF">BpHYR1_014333</name>
</gene>
<evidence type="ECO:0000313" key="1">
    <source>
        <dbReference type="EMBL" id="RNA07099.1"/>
    </source>
</evidence>
<keyword evidence="2" id="KW-1185">Reference proteome</keyword>
<dbReference type="Proteomes" id="UP000276133">
    <property type="component" value="Unassembled WGS sequence"/>
</dbReference>
<name>A0A3M7Q785_BRAPC</name>
<dbReference type="EMBL" id="REGN01007157">
    <property type="protein sequence ID" value="RNA07099.1"/>
    <property type="molecule type" value="Genomic_DNA"/>
</dbReference>
<proteinExistence type="predicted"/>
<protein>
    <submittedName>
        <fullName evidence="1">Uncharacterized protein</fullName>
    </submittedName>
</protein>
<sequence>MSFCVRLTFTNKAIFDAQSNISKRDYNINFKNKTGIKKIIFDINVQSMTNTKIDKRKNNQLFMNAELNRYHPLIKNPQKRTYKIVSQLNGLDCYGSDC</sequence>
<reference evidence="1 2" key="1">
    <citation type="journal article" date="2018" name="Sci. Rep.">
        <title>Genomic signatures of local adaptation to the degree of environmental predictability in rotifers.</title>
        <authorList>
            <person name="Franch-Gras L."/>
            <person name="Hahn C."/>
            <person name="Garcia-Roger E.M."/>
            <person name="Carmona M.J."/>
            <person name="Serra M."/>
            <person name="Gomez A."/>
        </authorList>
    </citation>
    <scope>NUCLEOTIDE SEQUENCE [LARGE SCALE GENOMIC DNA]</scope>
    <source>
        <strain evidence="1">HYR1</strain>
    </source>
</reference>
<organism evidence="1 2">
    <name type="scientific">Brachionus plicatilis</name>
    <name type="common">Marine rotifer</name>
    <name type="synonym">Brachionus muelleri</name>
    <dbReference type="NCBI Taxonomy" id="10195"/>
    <lineage>
        <taxon>Eukaryota</taxon>
        <taxon>Metazoa</taxon>
        <taxon>Spiralia</taxon>
        <taxon>Gnathifera</taxon>
        <taxon>Rotifera</taxon>
        <taxon>Eurotatoria</taxon>
        <taxon>Monogononta</taxon>
        <taxon>Pseudotrocha</taxon>
        <taxon>Ploima</taxon>
        <taxon>Brachionidae</taxon>
        <taxon>Brachionus</taxon>
    </lineage>
</organism>
<comment type="caution">
    <text evidence="1">The sequence shown here is derived from an EMBL/GenBank/DDBJ whole genome shotgun (WGS) entry which is preliminary data.</text>
</comment>
<accession>A0A3M7Q785</accession>